<comment type="caution">
    <text evidence="5">The sequence shown here is derived from an EMBL/GenBank/DDBJ whole genome shotgun (WGS) entry which is preliminary data.</text>
</comment>
<comment type="similarity">
    <text evidence="1">Belongs to the peptidase C48 family.</text>
</comment>
<evidence type="ECO:0000313" key="6">
    <source>
        <dbReference type="Proteomes" id="UP001163046"/>
    </source>
</evidence>
<dbReference type="InterPro" id="IPR003653">
    <property type="entry name" value="Peptidase_C48_C"/>
</dbReference>
<keyword evidence="6" id="KW-1185">Reference proteome</keyword>
<dbReference type="GO" id="GO:0006508">
    <property type="term" value="P:proteolysis"/>
    <property type="evidence" value="ECO:0007669"/>
    <property type="project" value="UniProtKB-KW"/>
</dbReference>
<sequence>MNASMKLLKGSGKKGMKVLATDSLVIEKINKTEEDHLKKWKWMEKVVQPKRKTLLHYDSLDAINSGCKELFFTSMRKLLTAKKVNLATWRDVTPLTPQQDDSKSCGVYVIKVAESVVNGKDPSISKDEIIKYRYQIAANLLKMSHKGS</sequence>
<dbReference type="Proteomes" id="UP001163046">
    <property type="component" value="Unassembled WGS sequence"/>
</dbReference>
<dbReference type="EMBL" id="MU827830">
    <property type="protein sequence ID" value="KAJ7321171.1"/>
    <property type="molecule type" value="Genomic_DNA"/>
</dbReference>
<dbReference type="AlphaFoldDB" id="A0A9W9Y7P7"/>
<keyword evidence="2" id="KW-0645">Protease</keyword>
<organism evidence="5 6">
    <name type="scientific">Desmophyllum pertusum</name>
    <dbReference type="NCBI Taxonomy" id="174260"/>
    <lineage>
        <taxon>Eukaryota</taxon>
        <taxon>Metazoa</taxon>
        <taxon>Cnidaria</taxon>
        <taxon>Anthozoa</taxon>
        <taxon>Hexacorallia</taxon>
        <taxon>Scleractinia</taxon>
        <taxon>Caryophylliina</taxon>
        <taxon>Caryophylliidae</taxon>
        <taxon>Desmophyllum</taxon>
    </lineage>
</organism>
<evidence type="ECO:0000313" key="5">
    <source>
        <dbReference type="EMBL" id="KAJ7321171.1"/>
    </source>
</evidence>
<keyword evidence="3" id="KW-0378">Hydrolase</keyword>
<dbReference type="SUPFAM" id="SSF54001">
    <property type="entry name" value="Cysteine proteinases"/>
    <property type="match status" value="1"/>
</dbReference>
<evidence type="ECO:0000256" key="2">
    <source>
        <dbReference type="ARBA" id="ARBA00022670"/>
    </source>
</evidence>
<dbReference type="Pfam" id="PF02902">
    <property type="entry name" value="Peptidase_C48"/>
    <property type="match status" value="1"/>
</dbReference>
<gene>
    <name evidence="5" type="ORF">OS493_035339</name>
</gene>
<dbReference type="Gene3D" id="3.40.395.10">
    <property type="entry name" value="Adenoviral Proteinase, Chain A"/>
    <property type="match status" value="1"/>
</dbReference>
<proteinExistence type="inferred from homology"/>
<evidence type="ECO:0000259" key="4">
    <source>
        <dbReference type="Pfam" id="PF02902"/>
    </source>
</evidence>
<evidence type="ECO:0000256" key="3">
    <source>
        <dbReference type="ARBA" id="ARBA00022801"/>
    </source>
</evidence>
<feature type="domain" description="Ubiquitin-like protease family profile" evidence="4">
    <location>
        <begin position="42"/>
        <end position="140"/>
    </location>
</feature>
<dbReference type="OrthoDB" id="5065855at2759"/>
<evidence type="ECO:0000256" key="1">
    <source>
        <dbReference type="ARBA" id="ARBA00005234"/>
    </source>
</evidence>
<protein>
    <recommendedName>
        <fullName evidence="4">Ubiquitin-like protease family profile domain-containing protein</fullName>
    </recommendedName>
</protein>
<dbReference type="GO" id="GO:0008234">
    <property type="term" value="F:cysteine-type peptidase activity"/>
    <property type="evidence" value="ECO:0007669"/>
    <property type="project" value="InterPro"/>
</dbReference>
<reference evidence="5" key="1">
    <citation type="submission" date="2023-01" db="EMBL/GenBank/DDBJ databases">
        <title>Genome assembly of the deep-sea coral Lophelia pertusa.</title>
        <authorList>
            <person name="Herrera S."/>
            <person name="Cordes E."/>
        </authorList>
    </citation>
    <scope>NUCLEOTIDE SEQUENCE</scope>
    <source>
        <strain evidence="5">USNM1676648</strain>
        <tissue evidence="5">Polyp</tissue>
    </source>
</reference>
<dbReference type="InterPro" id="IPR038765">
    <property type="entry name" value="Papain-like_cys_pep_sf"/>
</dbReference>
<accession>A0A9W9Y7P7</accession>
<name>A0A9W9Y7P7_9CNID</name>